<protein>
    <submittedName>
        <fullName evidence="1">Uncharacterized protein</fullName>
    </submittedName>
</protein>
<evidence type="ECO:0000313" key="2">
    <source>
        <dbReference type="Proteomes" id="UP000515908"/>
    </source>
</evidence>
<reference evidence="1 2" key="1">
    <citation type="submission" date="2020-08" db="EMBL/GenBank/DDBJ databases">
        <authorList>
            <person name="Newling K."/>
            <person name="Davey J."/>
            <person name="Forrester S."/>
        </authorList>
    </citation>
    <scope>NUCLEOTIDE SEQUENCE [LARGE SCALE GENOMIC DNA]</scope>
    <source>
        <strain evidence="2">Crithidia deanei Carvalho (ATCC PRA-265)</strain>
    </source>
</reference>
<dbReference type="VEuPathDB" id="TriTrypDB:ADEAN_001015000"/>
<dbReference type="EMBL" id="LR877171">
    <property type="protein sequence ID" value="CAD2222606.1"/>
    <property type="molecule type" value="Genomic_DNA"/>
</dbReference>
<sequence>MVLSSNLKKKKRRWVGCKSISPSFFFFVFYQKSTHKMSSPFSPHETLTRSLQIYLSNNNSNSDNTQVRLADLDNCLLFLNDTNHHNATSQVTYQHAYPNQQLNHYNNMEVELLHCIFTYFKKDGTKSLKQLKEHFLFVSAPNDTTASVFHITFPNKHKEKDLYIRLLSKLRVFAFVPVFKCFLAHPNGRALDPVILTANQQEYILLHGEGAALVITTSVTVRDGAKSVVAELFLQKMMENGHNDGKVCFSLFTVSPPILRLTLTFRLARLPVGPSPTGVASTSTHRRFRPC</sequence>
<gene>
    <name evidence="1" type="ORF">ADEAN_001015000</name>
</gene>
<dbReference type="AlphaFoldDB" id="A0A7G2CS35"/>
<proteinExistence type="predicted"/>
<evidence type="ECO:0000313" key="1">
    <source>
        <dbReference type="EMBL" id="CAD2222606.1"/>
    </source>
</evidence>
<accession>A0A7G2CS35</accession>
<name>A0A7G2CS35_9TRYP</name>
<dbReference type="Proteomes" id="UP000515908">
    <property type="component" value="Chromosome 27"/>
</dbReference>
<keyword evidence="2" id="KW-1185">Reference proteome</keyword>
<organism evidence="1 2">
    <name type="scientific">Angomonas deanei</name>
    <dbReference type="NCBI Taxonomy" id="59799"/>
    <lineage>
        <taxon>Eukaryota</taxon>
        <taxon>Discoba</taxon>
        <taxon>Euglenozoa</taxon>
        <taxon>Kinetoplastea</taxon>
        <taxon>Metakinetoplastina</taxon>
        <taxon>Trypanosomatida</taxon>
        <taxon>Trypanosomatidae</taxon>
        <taxon>Strigomonadinae</taxon>
        <taxon>Angomonas</taxon>
    </lineage>
</organism>